<dbReference type="PROSITE" id="PS00615">
    <property type="entry name" value="C_TYPE_LECTIN_1"/>
    <property type="match status" value="2"/>
</dbReference>
<feature type="domain" description="C-type lectin" evidence="4">
    <location>
        <begin position="200"/>
        <end position="321"/>
    </location>
</feature>
<keyword evidence="3" id="KW-0812">Transmembrane</keyword>
<dbReference type="InterPro" id="IPR050111">
    <property type="entry name" value="C-type_lectin/snaclec_domain"/>
</dbReference>
<name>F0Y4F1_AURAN</name>
<accession>F0Y4F1</accession>
<evidence type="ECO:0000259" key="4">
    <source>
        <dbReference type="PROSITE" id="PS50041"/>
    </source>
</evidence>
<dbReference type="InParanoid" id="F0Y4F1"/>
<evidence type="ECO:0000256" key="2">
    <source>
        <dbReference type="SAM" id="MobiDB-lite"/>
    </source>
</evidence>
<gene>
    <name evidence="5" type="ORF">AURANDRAFT_62669</name>
</gene>
<evidence type="ECO:0000256" key="1">
    <source>
        <dbReference type="ARBA" id="ARBA00023157"/>
    </source>
</evidence>
<evidence type="ECO:0000313" key="6">
    <source>
        <dbReference type="Proteomes" id="UP000002729"/>
    </source>
</evidence>
<dbReference type="EMBL" id="GL833124">
    <property type="protein sequence ID" value="EGB10405.1"/>
    <property type="molecule type" value="Genomic_DNA"/>
</dbReference>
<feature type="compositionally biased region" description="Basic and acidic residues" evidence="2">
    <location>
        <begin position="855"/>
        <end position="864"/>
    </location>
</feature>
<dbReference type="Gene3D" id="3.10.100.10">
    <property type="entry name" value="Mannose-Binding Protein A, subunit A"/>
    <property type="match status" value="6"/>
</dbReference>
<dbReference type="PANTHER" id="PTHR22803">
    <property type="entry name" value="MANNOSE, PHOSPHOLIPASE, LECTIN RECEPTOR RELATED"/>
    <property type="match status" value="1"/>
</dbReference>
<dbReference type="OrthoDB" id="206527at2759"/>
<dbReference type="Pfam" id="PF00059">
    <property type="entry name" value="Lectin_C"/>
    <property type="match status" value="4"/>
</dbReference>
<keyword evidence="3" id="KW-0472">Membrane</keyword>
<dbReference type="PROSITE" id="PS50041">
    <property type="entry name" value="C_TYPE_LECTIN_2"/>
    <property type="match status" value="6"/>
</dbReference>
<feature type="domain" description="C-type lectin" evidence="4">
    <location>
        <begin position="17"/>
        <end position="156"/>
    </location>
</feature>
<dbReference type="SMART" id="SM00034">
    <property type="entry name" value="CLECT"/>
    <property type="match status" value="6"/>
</dbReference>
<dbReference type="SUPFAM" id="SSF56436">
    <property type="entry name" value="C-type lectin-like"/>
    <property type="match status" value="6"/>
</dbReference>
<dbReference type="InterPro" id="IPR001304">
    <property type="entry name" value="C-type_lectin-like"/>
</dbReference>
<dbReference type="Proteomes" id="UP000002729">
    <property type="component" value="Unassembled WGS sequence"/>
</dbReference>
<keyword evidence="6" id="KW-1185">Reference proteome</keyword>
<feature type="domain" description="C-type lectin" evidence="4">
    <location>
        <begin position="641"/>
        <end position="742"/>
    </location>
</feature>
<feature type="domain" description="C-type lectin" evidence="4">
    <location>
        <begin position="365"/>
        <end position="473"/>
    </location>
</feature>
<organism evidence="6">
    <name type="scientific">Aureococcus anophagefferens</name>
    <name type="common">Harmful bloom alga</name>
    <dbReference type="NCBI Taxonomy" id="44056"/>
    <lineage>
        <taxon>Eukaryota</taxon>
        <taxon>Sar</taxon>
        <taxon>Stramenopiles</taxon>
        <taxon>Ochrophyta</taxon>
        <taxon>Pelagophyceae</taxon>
        <taxon>Pelagomonadales</taxon>
        <taxon>Pelagomonadaceae</taxon>
        <taxon>Aureococcus</taxon>
    </lineage>
</organism>
<dbReference type="KEGG" id="aaf:AURANDRAFT_62669"/>
<dbReference type="InterPro" id="IPR016186">
    <property type="entry name" value="C-type_lectin-like/link_sf"/>
</dbReference>
<feature type="transmembrane region" description="Helical" evidence="3">
    <location>
        <begin position="1019"/>
        <end position="1042"/>
    </location>
</feature>
<feature type="domain" description="C-type lectin" evidence="4">
    <location>
        <begin position="1174"/>
        <end position="1350"/>
    </location>
</feature>
<dbReference type="eggNOG" id="KOG4297">
    <property type="taxonomic scope" value="Eukaryota"/>
</dbReference>
<dbReference type="OMA" id="GELWASW"/>
<keyword evidence="3" id="KW-1133">Transmembrane helix</keyword>
<feature type="region of interest" description="Disordered" evidence="2">
    <location>
        <begin position="1888"/>
        <end position="1909"/>
    </location>
</feature>
<protein>
    <recommendedName>
        <fullName evidence="4">C-type lectin domain-containing protein</fullName>
    </recommendedName>
</protein>
<dbReference type="CDD" id="cd00037">
    <property type="entry name" value="CLECT"/>
    <property type="match status" value="4"/>
</dbReference>
<evidence type="ECO:0000313" key="5">
    <source>
        <dbReference type="EMBL" id="EGB10405.1"/>
    </source>
</evidence>
<dbReference type="GeneID" id="20224001"/>
<feature type="transmembrane region" description="Helical" evidence="3">
    <location>
        <begin position="1088"/>
        <end position="1111"/>
    </location>
</feature>
<feature type="region of interest" description="Disordered" evidence="2">
    <location>
        <begin position="840"/>
        <end position="869"/>
    </location>
</feature>
<dbReference type="RefSeq" id="XP_009035205.1">
    <property type="nucleotide sequence ID" value="XM_009036957.1"/>
</dbReference>
<dbReference type="InterPro" id="IPR018378">
    <property type="entry name" value="C-type_lectin_CS"/>
</dbReference>
<feature type="compositionally biased region" description="Basic and acidic residues" evidence="2">
    <location>
        <begin position="1891"/>
        <end position="1906"/>
    </location>
</feature>
<sequence>MARPRVVAAAAATLGVAGAHNFILHEAPLSWPDAAVACRAAGGRLAKVEDAAEQAVLATTMGSQAVWIGGSDGATEGVWAWDAEDGGVLPPSSGATQAFENWLTPDRAAAFPGCGGHAGESEPNDWGAGEDCMGAYEHCGLWFDANCADPRPYVCEHPEAAARAACPEGWRGVGGRCFGLAGSGPRDECDARCAAALPPTWPAAAPACPANEAEFAAVSTDGRFAAAYECCNWTPGTKDTSCCAWLGLRQDPDADDGWSGDGAAGWDAGCASADRYGYDGWAAGEPNQFLGLEEDCAAFGVWGSMRWYDAPCGQSFRCLCEVELAGAAAGAAGAAAAPTAAPTPRAVEAAPDASCPLAFVPAAGTWADAEATCVSLGGHLATLPDAAASAYASAHFVRARGGCRPAWIGYNDREEEGVWAWADGSVGGYERWWPGEPDDSANGARGADCASMGVDCVHGWRGVADEWVDSGCDAAGADYTPRGALCQLRPLAAGDCAGAGGAGGGVCSANPCPAGVCAGTFTCDDAARFGYTCGMLEAAGYGCGGCACAADAAAAAAEAAWAAPDADDGEAAVVESQCHAAACGEYGSGGVDDDCCAAPDDAFCAEGYVYAAGVVGCGRGFADGRVSTCCIDPAAPAPGVDADAHCVALGGHLATVPDANVARWIDERFARPGGECVPLWIGLSDATREGAWQWADGSPASWQHWWANEPDDAGGSENCASLGADCFYHVEGVGDRWTDSGCGPGDFEYRARASVCQLRPLVDGDCVPEAVADAEAAAPEAAAPEAGGCPFNACPLPDLCGEAFTCDAAAVSGFSCETLEAEGFDCAGCACPLDGVDPADRAAPDPGRGGGGARGGRDRDRGPEARSASASGGKTLVFFGRPLAWADARAACRGDGGDLAGLRDADDQAALERVAPAAPVWVGGAGAGDAWRWSAGGAVDGFERWATADRAAATPGCGAWAGADADEPDEGAAACMAVHGGCGLWFDHPCDGKKAYVCEYADDAGGGEKGPEAAAGGGMMAVVVAVVIVLALLGGGAAAYAAKRRRGHAARGYGDVARGYEPDSDLPSYGDYVLNPISLKQQTMTMRLLVAALPLADAATMTWTAGAVGYFDVANNWDGGEVPGSSDTMVLADGTVYLAGDATINNLKMSGGELVVGSSECPDGWSTTLTFDGCVRAYATPKTWLEAEEVCHAAGGTSNGGYRGHLALIGDDETNQLASLLCAAATNATSLRLENSDAESRGEEFAPGAEPCWIGITDSYANASGAAPPREQVSRPDAGGAAADDGAWAWADEAAVLYDPLYRSWARREPLFRGGANCGALLHRGYDPYSPPRPRWRTHLCSERLPFVCTRRGATTSYDLTVANTFTFTGGAVSGGGVVTPKKMSFTAGMTPELVNAGLVVAQSISMGSDARLYGSLGAWIEVTSAGSWGVSGDALLGGYGARVLSEGAMRITSNGVSEWAIHASGTLRCNGYGNANGGGDLSRATIVLASSSSRFVANGRSLAFRTPPVDLVDVSADAPVAREDVLYAKELTDEPGEAVFGTYAFGQGALESAFGALDDAMPLTVSAYKIDGFSDHKNGDGELLAPARGSYRLAAGADESVCIPWHASAREFQDAVNGLPDVAAVGGATVTRHGDGGRRWNFGFRYEVAYDRAGTATVGTLSLSCAGSANGCGCFDAVSRQYAKPTGWCKHGIAEYAKAETGRLCLTDVAVTVDRVVVGGETTFSDFGTASVELAEGFHALPATLVPPLRVTGARARGVTASAATAYQKLYMEAGSLTFAGPGYAGDDAAALLFGAPDKFFRGALGLARWSENRDRDFAATVALKSEINGGDVRIANPRLADQAAAGGGSSASLSFQGVVTWTGNGGFRGNGKVALQSTTTITTCVSRSGDGDECPRGSRGDGAPDRFQPAHLRDAVVVEIDDGSWSQGDLLMGEGATLTVAQGLAVDDDASDRSPRIFATARDATPGREDDARNGWYSNPTCGDLCQASPTLRVDAAGEVDVAASAAIFEATLFNRGEFKVASSGAATLGDGGGGDGDFVVAGTLTQRGGVLDLERGALSGSGSVGVSGGRVLLPGTVAPSVSVSGGEAAIRGRRADLSSVAISNGTFKVLADAANVTLSSDLIISGGALRFPERDSYAATHRNNLHSGTRNLDRGAMVVHGHLNWTDGAISGNGDVNLMASSSVRSGFIERFARVVNHAAMFLEDGAVVAETEGYMENRGTVEMREPRSTYAGMFGRRPNPREAQPVLQYDWEDNMYFYNGKRVMVVGDDSIRDASLGVSGNYD</sequence>
<dbReference type="InterPro" id="IPR016187">
    <property type="entry name" value="CTDL_fold"/>
</dbReference>
<feature type="domain" description="C-type lectin" evidence="4">
    <location>
        <begin position="871"/>
        <end position="999"/>
    </location>
</feature>
<proteinExistence type="predicted"/>
<evidence type="ECO:0000256" key="3">
    <source>
        <dbReference type="SAM" id="Phobius"/>
    </source>
</evidence>
<reference evidence="5 6" key="1">
    <citation type="journal article" date="2011" name="Proc. Natl. Acad. Sci. U.S.A.">
        <title>Niche of harmful alga Aureococcus anophagefferens revealed through ecogenomics.</title>
        <authorList>
            <person name="Gobler C.J."/>
            <person name="Berry D.L."/>
            <person name="Dyhrman S.T."/>
            <person name="Wilhelm S.W."/>
            <person name="Salamov A."/>
            <person name="Lobanov A.V."/>
            <person name="Zhang Y."/>
            <person name="Collier J.L."/>
            <person name="Wurch L.L."/>
            <person name="Kustka A.B."/>
            <person name="Dill B.D."/>
            <person name="Shah M."/>
            <person name="VerBerkmoes N.C."/>
            <person name="Kuo A."/>
            <person name="Terry A."/>
            <person name="Pangilinan J."/>
            <person name="Lindquist E.A."/>
            <person name="Lucas S."/>
            <person name="Paulsen I.T."/>
            <person name="Hattenrath-Lehmann T.K."/>
            <person name="Talmage S.C."/>
            <person name="Walker E.A."/>
            <person name="Koch F."/>
            <person name="Burson A.M."/>
            <person name="Marcoval M.A."/>
            <person name="Tang Y.Z."/>
            <person name="Lecleir G.R."/>
            <person name="Coyne K.J."/>
            <person name="Berg G.M."/>
            <person name="Bertrand E.M."/>
            <person name="Saito M.A."/>
            <person name="Gladyshev V.N."/>
            <person name="Grigoriev I.V."/>
        </authorList>
    </citation>
    <scope>NUCLEOTIDE SEQUENCE [LARGE SCALE GENOMIC DNA]</scope>
    <source>
        <strain evidence="6">CCMP 1984</strain>
    </source>
</reference>
<keyword evidence="1" id="KW-1015">Disulfide bond</keyword>